<evidence type="ECO:0008006" key="9">
    <source>
        <dbReference type="Google" id="ProtNLM"/>
    </source>
</evidence>
<organism evidence="7 8">
    <name type="scientific">Candidatus Wallbacteria bacterium GWC2_49_35</name>
    <dbReference type="NCBI Taxonomy" id="1817813"/>
    <lineage>
        <taxon>Bacteria</taxon>
        <taxon>Candidatus Walliibacteriota</taxon>
    </lineage>
</organism>
<dbReference type="Gene3D" id="3.30.700.10">
    <property type="entry name" value="Glycoprotein, Type 4 Pilin"/>
    <property type="match status" value="1"/>
</dbReference>
<dbReference type="PROSITE" id="PS00409">
    <property type="entry name" value="PROKAR_NTER_METHYL"/>
    <property type="match status" value="1"/>
</dbReference>
<evidence type="ECO:0000256" key="5">
    <source>
        <dbReference type="ARBA" id="ARBA00023136"/>
    </source>
</evidence>
<evidence type="ECO:0000313" key="7">
    <source>
        <dbReference type="EMBL" id="OGM03257.1"/>
    </source>
</evidence>
<evidence type="ECO:0000256" key="2">
    <source>
        <dbReference type="ARBA" id="ARBA00022481"/>
    </source>
</evidence>
<dbReference type="NCBIfam" id="TIGR02532">
    <property type="entry name" value="IV_pilin_GFxxxE"/>
    <property type="match status" value="1"/>
</dbReference>
<keyword evidence="5 6" id="KW-0472">Membrane</keyword>
<sequence>MKIFRHKLENNKKRGFSLIELMIVIAIIGVLVAVALPQFQSMTEDAKRAKAKQDCQVFVDAINKFNNLEKARLTRLSQLKGRYIANLETLKDPWGKPYAIDTAAGLVLSFGPDGKHTTKRGSTWNDDLAIQYMGALTLIDASLSVNPENLPETEAYDLLVLKFNRSLKPAGSGEIEIDFSAATAALNDYNPASSGDTDAKAGKIFRWYEGSAKNFRKGESPLKTNFIAKCKISFPGDEIFCKFPEGSYGQLTTNFFINITGSKNDPNPFFVAEDGSPAEASGANCRVKKYDGLPPDFDRIENYTSDKSGGLFLLQ</sequence>
<keyword evidence="4 6" id="KW-1133">Transmembrane helix</keyword>
<dbReference type="STRING" id="1817813.A2008_10715"/>
<evidence type="ECO:0000256" key="4">
    <source>
        <dbReference type="ARBA" id="ARBA00022989"/>
    </source>
</evidence>
<protein>
    <recommendedName>
        <fullName evidence="9">Type II secretion system protein GspG C-terminal domain-containing protein</fullName>
    </recommendedName>
</protein>
<dbReference type="PANTHER" id="PTHR30093:SF44">
    <property type="entry name" value="TYPE II SECRETION SYSTEM CORE PROTEIN G"/>
    <property type="match status" value="1"/>
</dbReference>
<evidence type="ECO:0000256" key="3">
    <source>
        <dbReference type="ARBA" id="ARBA00022692"/>
    </source>
</evidence>
<dbReference type="GO" id="GO:0016020">
    <property type="term" value="C:membrane"/>
    <property type="evidence" value="ECO:0007669"/>
    <property type="project" value="UniProtKB-SubCell"/>
</dbReference>
<reference evidence="7 8" key="1">
    <citation type="journal article" date="2016" name="Nat. Commun.">
        <title>Thousands of microbial genomes shed light on interconnected biogeochemical processes in an aquifer system.</title>
        <authorList>
            <person name="Anantharaman K."/>
            <person name="Brown C.T."/>
            <person name="Hug L.A."/>
            <person name="Sharon I."/>
            <person name="Castelle C.J."/>
            <person name="Probst A.J."/>
            <person name="Thomas B.C."/>
            <person name="Singh A."/>
            <person name="Wilkins M.J."/>
            <person name="Karaoz U."/>
            <person name="Brodie E.L."/>
            <person name="Williams K.H."/>
            <person name="Hubbard S.S."/>
            <person name="Banfield J.F."/>
        </authorList>
    </citation>
    <scope>NUCLEOTIDE SEQUENCE [LARGE SCALE GENOMIC DNA]</scope>
</reference>
<evidence type="ECO:0000256" key="6">
    <source>
        <dbReference type="SAM" id="Phobius"/>
    </source>
</evidence>
<accession>A0A1F7WL42</accession>
<evidence type="ECO:0000313" key="8">
    <source>
        <dbReference type="Proteomes" id="UP000178735"/>
    </source>
</evidence>
<dbReference type="Proteomes" id="UP000178735">
    <property type="component" value="Unassembled WGS sequence"/>
</dbReference>
<dbReference type="SUPFAM" id="SSF54523">
    <property type="entry name" value="Pili subunits"/>
    <property type="match status" value="1"/>
</dbReference>
<comment type="subcellular location">
    <subcellularLocation>
        <location evidence="1">Membrane</location>
        <topology evidence="1">Single-pass membrane protein</topology>
    </subcellularLocation>
</comment>
<dbReference type="EMBL" id="MGFH01000181">
    <property type="protein sequence ID" value="OGM03257.1"/>
    <property type="molecule type" value="Genomic_DNA"/>
</dbReference>
<feature type="transmembrane region" description="Helical" evidence="6">
    <location>
        <begin position="21"/>
        <end position="39"/>
    </location>
</feature>
<dbReference type="AlphaFoldDB" id="A0A1F7WL42"/>
<evidence type="ECO:0000256" key="1">
    <source>
        <dbReference type="ARBA" id="ARBA00004167"/>
    </source>
</evidence>
<dbReference type="PANTHER" id="PTHR30093">
    <property type="entry name" value="GENERAL SECRETION PATHWAY PROTEIN G"/>
    <property type="match status" value="1"/>
</dbReference>
<keyword evidence="2" id="KW-0488">Methylation</keyword>
<proteinExistence type="predicted"/>
<dbReference type="Pfam" id="PF07963">
    <property type="entry name" value="N_methyl"/>
    <property type="match status" value="1"/>
</dbReference>
<comment type="caution">
    <text evidence="7">The sequence shown here is derived from an EMBL/GenBank/DDBJ whole genome shotgun (WGS) entry which is preliminary data.</text>
</comment>
<dbReference type="InterPro" id="IPR012902">
    <property type="entry name" value="N_methyl_site"/>
</dbReference>
<dbReference type="InterPro" id="IPR045584">
    <property type="entry name" value="Pilin-like"/>
</dbReference>
<name>A0A1F7WL42_9BACT</name>
<keyword evidence="3 6" id="KW-0812">Transmembrane</keyword>
<gene>
    <name evidence="7" type="ORF">A2008_10715</name>
</gene>